<name>A0A3E3JYS0_9FIRM</name>
<dbReference type="EMBL" id="QVLX01000014">
    <property type="protein sequence ID" value="RGE84595.1"/>
    <property type="molecule type" value="Genomic_DNA"/>
</dbReference>
<evidence type="ECO:0000313" key="2">
    <source>
        <dbReference type="Proteomes" id="UP000261080"/>
    </source>
</evidence>
<dbReference type="OrthoDB" id="2067392at2"/>
<dbReference type="Pfam" id="PF12363">
    <property type="entry name" value="Phage_TAC_12"/>
    <property type="match status" value="1"/>
</dbReference>
<dbReference type="InterPro" id="IPR024410">
    <property type="entry name" value="Phage_TAC_12"/>
</dbReference>
<evidence type="ECO:0000313" key="1">
    <source>
        <dbReference type="EMBL" id="RGE84595.1"/>
    </source>
</evidence>
<organism evidence="1 2">
    <name type="scientific">Sellimonas intestinalis</name>
    <dbReference type="NCBI Taxonomy" id="1653434"/>
    <lineage>
        <taxon>Bacteria</taxon>
        <taxon>Bacillati</taxon>
        <taxon>Bacillota</taxon>
        <taxon>Clostridia</taxon>
        <taxon>Lachnospirales</taxon>
        <taxon>Lachnospiraceae</taxon>
        <taxon>Sellimonas</taxon>
    </lineage>
</organism>
<protein>
    <recommendedName>
        <fullName evidence="3">Phage protein</fullName>
    </recommendedName>
</protein>
<comment type="caution">
    <text evidence="1">The sequence shown here is derived from an EMBL/GenBank/DDBJ whole genome shotgun (WGS) entry which is preliminary data.</text>
</comment>
<reference evidence="1 2" key="1">
    <citation type="submission" date="2018-08" db="EMBL/GenBank/DDBJ databases">
        <title>A genome reference for cultivated species of the human gut microbiota.</title>
        <authorList>
            <person name="Zou Y."/>
            <person name="Xue W."/>
            <person name="Luo G."/>
        </authorList>
    </citation>
    <scope>NUCLEOTIDE SEQUENCE [LARGE SCALE GENOMIC DNA]</scope>
    <source>
        <strain evidence="1 2">AF37-2AT</strain>
    </source>
</reference>
<proteinExistence type="predicted"/>
<dbReference type="AlphaFoldDB" id="A0A3E3JYS0"/>
<keyword evidence="2" id="KW-1185">Reference proteome</keyword>
<accession>A0A3E3JYS0</accession>
<evidence type="ECO:0008006" key="3">
    <source>
        <dbReference type="Google" id="ProtNLM"/>
    </source>
</evidence>
<sequence length="120" mass="13452">MKELTIKGQVYQFNFGMGFLKDIDKTVQIKSENGKVEDAGLRYAIGGLIDGNPKSICTILYYGNKGQNPRLTEALIEEFIDDPDTDIDDLFEEVMGFLKSSNATKCITEKTLKAVEDMMK</sequence>
<dbReference type="RefSeq" id="WP_062305059.1">
    <property type="nucleotide sequence ID" value="NZ_BAABYU010000001.1"/>
</dbReference>
<dbReference type="Proteomes" id="UP000261080">
    <property type="component" value="Unassembled WGS sequence"/>
</dbReference>
<gene>
    <name evidence="1" type="ORF">DW016_15100</name>
</gene>